<gene>
    <name evidence="3" type="ORF">VV02_25325</name>
</gene>
<dbReference type="InterPro" id="IPR004378">
    <property type="entry name" value="F420H2_quin_Rdtase"/>
</dbReference>
<dbReference type="AlphaFoldDB" id="A0A0K1JRX8"/>
<dbReference type="Proteomes" id="UP000066480">
    <property type="component" value="Chromosome"/>
</dbReference>
<evidence type="ECO:0000256" key="1">
    <source>
        <dbReference type="ARBA" id="ARBA00008710"/>
    </source>
</evidence>
<dbReference type="STRING" id="571913.VV02_25325"/>
<proteinExistence type="inferred from homology"/>
<dbReference type="Pfam" id="PF04075">
    <property type="entry name" value="F420H2_quin_red"/>
    <property type="match status" value="1"/>
</dbReference>
<keyword evidence="4" id="KW-1185">Reference proteome</keyword>
<dbReference type="SUPFAM" id="SSF50475">
    <property type="entry name" value="FMN-binding split barrel"/>
    <property type="match status" value="1"/>
</dbReference>
<dbReference type="PANTHER" id="PTHR39428:SF1">
    <property type="entry name" value="F420H(2)-DEPENDENT QUINONE REDUCTASE RV1261C"/>
    <property type="match status" value="1"/>
</dbReference>
<sequence length="141" mass="15797">MPSDFAFKYGTLLHRTAFDLTKGRLGGRLIGMPVVRLTTTGAKSGQARETMLTAPISEDDRVVLIASKGGSPKHPAWYHNLRANPEVQLTRRGRQEPWVARTASEAEKAELWPRIVRAYKGYDAYQQATDRPIPVVILERP</sequence>
<evidence type="ECO:0000256" key="2">
    <source>
        <dbReference type="ARBA" id="ARBA00049106"/>
    </source>
</evidence>
<dbReference type="GO" id="GO:0005886">
    <property type="term" value="C:plasma membrane"/>
    <property type="evidence" value="ECO:0007669"/>
    <property type="project" value="TreeGrafter"/>
</dbReference>
<dbReference type="PANTHER" id="PTHR39428">
    <property type="entry name" value="F420H(2)-DEPENDENT QUINONE REDUCTASE RV1261C"/>
    <property type="match status" value="1"/>
</dbReference>
<organism evidence="3 4">
    <name type="scientific">Luteipulveratus mongoliensis</name>
    <dbReference type="NCBI Taxonomy" id="571913"/>
    <lineage>
        <taxon>Bacteria</taxon>
        <taxon>Bacillati</taxon>
        <taxon>Actinomycetota</taxon>
        <taxon>Actinomycetes</taxon>
        <taxon>Micrococcales</taxon>
        <taxon>Dermacoccaceae</taxon>
        <taxon>Luteipulveratus</taxon>
    </lineage>
</organism>
<dbReference type="KEGG" id="lmoi:VV02_25325"/>
<evidence type="ECO:0000313" key="4">
    <source>
        <dbReference type="Proteomes" id="UP000066480"/>
    </source>
</evidence>
<reference evidence="3 4" key="1">
    <citation type="submission" date="2015-03" db="EMBL/GenBank/DDBJ databases">
        <title>Luteipulveratus halotolerans sp. nov., a novel actinobacterium (Dermacoccaceae) from Sarawak, Malaysia.</title>
        <authorList>
            <person name="Juboi H."/>
            <person name="Basik A."/>
            <person name="Shamsul S.S."/>
            <person name="Arnold P."/>
            <person name="Schmitt E.K."/>
            <person name="Sanglier J.-J."/>
            <person name="Yeo T."/>
        </authorList>
    </citation>
    <scope>NUCLEOTIDE SEQUENCE [LARGE SCALE GENOMIC DNA]</scope>
    <source>
        <strain evidence="3 4">MN07-A0370</strain>
    </source>
</reference>
<protein>
    <submittedName>
        <fullName evidence="3">Nitroreductase</fullName>
    </submittedName>
</protein>
<dbReference type="PATRIC" id="fig|571913.6.peg.5133"/>
<dbReference type="GO" id="GO:0016491">
    <property type="term" value="F:oxidoreductase activity"/>
    <property type="evidence" value="ECO:0007669"/>
    <property type="project" value="InterPro"/>
</dbReference>
<dbReference type="NCBIfam" id="TIGR00026">
    <property type="entry name" value="hi_GC_TIGR00026"/>
    <property type="match status" value="1"/>
</dbReference>
<comment type="catalytic activity">
    <reaction evidence="2">
        <text>oxidized coenzyme F420-(gamma-L-Glu)(n) + a quinol + H(+) = reduced coenzyme F420-(gamma-L-Glu)(n) + a quinone</text>
        <dbReference type="Rhea" id="RHEA:39663"/>
        <dbReference type="Rhea" id="RHEA-COMP:12939"/>
        <dbReference type="Rhea" id="RHEA-COMP:14378"/>
        <dbReference type="ChEBI" id="CHEBI:15378"/>
        <dbReference type="ChEBI" id="CHEBI:24646"/>
        <dbReference type="ChEBI" id="CHEBI:132124"/>
        <dbReference type="ChEBI" id="CHEBI:133980"/>
        <dbReference type="ChEBI" id="CHEBI:139511"/>
    </reaction>
</comment>
<accession>A0A0K1JRX8</accession>
<dbReference type="EMBL" id="CP011112">
    <property type="protein sequence ID" value="AKU19305.1"/>
    <property type="molecule type" value="Genomic_DNA"/>
</dbReference>
<dbReference type="Gene3D" id="2.30.110.10">
    <property type="entry name" value="Electron Transport, Fmn-binding Protein, Chain A"/>
    <property type="match status" value="1"/>
</dbReference>
<dbReference type="InterPro" id="IPR012349">
    <property type="entry name" value="Split_barrel_FMN-bd"/>
</dbReference>
<dbReference type="GO" id="GO:0070967">
    <property type="term" value="F:coenzyme F420 binding"/>
    <property type="evidence" value="ECO:0007669"/>
    <property type="project" value="TreeGrafter"/>
</dbReference>
<comment type="similarity">
    <text evidence="1">Belongs to the F420H(2)-dependent quinone reductase family.</text>
</comment>
<evidence type="ECO:0000313" key="3">
    <source>
        <dbReference type="EMBL" id="AKU19305.1"/>
    </source>
</evidence>
<name>A0A0K1JRX8_9MICO</name>